<evidence type="ECO:0000256" key="2">
    <source>
        <dbReference type="ARBA" id="ARBA00023136"/>
    </source>
</evidence>
<dbReference type="Gene3D" id="1.10.287.110">
    <property type="entry name" value="DnaJ domain"/>
    <property type="match status" value="1"/>
</dbReference>
<dbReference type="InterPro" id="IPR055225">
    <property type="entry name" value="DNAJC11-like_beta-barrel"/>
</dbReference>
<sequence>MDAFQRDDLPARELYALLHLSPDASDDDIKKSYRQWAQVYHPDKHQTPQMQDIATQNFQRIREAYEILSDERKRQIYDIYGMEGLTSGLELGPKLKSREEVKAEFERLQLRQEERRLAAHVHHRGSLLLNLSLVEFLQSFDMPKINGFVPLSLMAMSTEVQAQVSKKDTIVLGGNMALRRGLGGGSVTLVLRRQLSPVSSVEVLAMVGFRSILSFQTSRQLSAHATGTLGVTWSLRDGSITLANTWSRQLSENTTGNIQLVIGPDTGISVGWQRQGKKNAGSGELKVGPAAFGASAQYIRHFSSKSQGRITGKVGSTGVEVEIGGERRVSEHSSAAMFCVLGLQGVSWKVRFTRGGQKFVIPIVLSTTLDPVIAAGALVLPSSLYTILKLFVIKPYNLRRKRRKSLEQRRLTAAQVLDARASSAKAQLLLKNVAERKKQKQAQRQGLVILEASYGDIRAHEQGVDSINNSGLRPEDDDSDLPPPYLDVTIPLQFLVDDSGQLQLHQGVKKSGLMGFCDPCPGESKQLKIIYSYQGHCNEVVVGDYDELRIPQEAHRISSGRIPSEHLNQVD</sequence>
<dbReference type="EMBL" id="OZ019901">
    <property type="protein sequence ID" value="CAK9237520.1"/>
    <property type="molecule type" value="Genomic_DNA"/>
</dbReference>
<protein>
    <recommendedName>
        <fullName evidence="5">J domain-containing protein</fullName>
    </recommendedName>
</protein>
<dbReference type="InterPro" id="IPR018253">
    <property type="entry name" value="DnaJ_domain_CS"/>
</dbReference>
<organism evidence="6 7">
    <name type="scientific">Sphagnum troendelagicum</name>
    <dbReference type="NCBI Taxonomy" id="128251"/>
    <lineage>
        <taxon>Eukaryota</taxon>
        <taxon>Viridiplantae</taxon>
        <taxon>Streptophyta</taxon>
        <taxon>Embryophyta</taxon>
        <taxon>Bryophyta</taxon>
        <taxon>Sphagnophytina</taxon>
        <taxon>Sphagnopsida</taxon>
        <taxon>Sphagnales</taxon>
        <taxon>Sphagnaceae</taxon>
        <taxon>Sphagnum</taxon>
    </lineage>
</organism>
<dbReference type="PROSITE" id="PS00636">
    <property type="entry name" value="DNAJ_1"/>
    <property type="match status" value="1"/>
</dbReference>
<dbReference type="InterPro" id="IPR024586">
    <property type="entry name" value="DnaJ-like_C11_C"/>
</dbReference>
<evidence type="ECO:0000313" key="6">
    <source>
        <dbReference type="EMBL" id="CAK9237520.1"/>
    </source>
</evidence>
<dbReference type="InterPro" id="IPR036869">
    <property type="entry name" value="J_dom_sf"/>
</dbReference>
<reference evidence="6" key="1">
    <citation type="submission" date="2024-02" db="EMBL/GenBank/DDBJ databases">
        <authorList>
            <consortium name="ELIXIR-Norway"/>
            <consortium name="Elixir Norway"/>
        </authorList>
    </citation>
    <scope>NUCLEOTIDE SEQUENCE</scope>
</reference>
<evidence type="ECO:0000256" key="1">
    <source>
        <dbReference type="ARBA" id="ARBA00004370"/>
    </source>
</evidence>
<name>A0ABP0V6V4_9BRYO</name>
<dbReference type="Pfam" id="PF22774">
    <property type="entry name" value="DNAJC11_beta-barrel"/>
    <property type="match status" value="1"/>
</dbReference>
<dbReference type="PRINTS" id="PR00625">
    <property type="entry name" value="JDOMAIN"/>
</dbReference>
<keyword evidence="4" id="KW-1133">Transmembrane helix</keyword>
<accession>A0ABP0V6V4</accession>
<evidence type="ECO:0000313" key="7">
    <source>
        <dbReference type="Proteomes" id="UP001497512"/>
    </source>
</evidence>
<keyword evidence="4" id="KW-0812">Transmembrane</keyword>
<dbReference type="Pfam" id="PF00226">
    <property type="entry name" value="DnaJ"/>
    <property type="match status" value="1"/>
</dbReference>
<feature type="domain" description="J" evidence="5">
    <location>
        <begin position="13"/>
        <end position="81"/>
    </location>
</feature>
<dbReference type="PANTHER" id="PTHR44914:SF1">
    <property type="entry name" value="CHAPERONE PROTEIN DNAJ 13"/>
    <property type="match status" value="1"/>
</dbReference>
<dbReference type="PANTHER" id="PTHR44914">
    <property type="entry name" value="CHAPERONE PROTEIN DNAJ 13"/>
    <property type="match status" value="1"/>
</dbReference>
<dbReference type="Pfam" id="PF11875">
    <property type="entry name" value="DnaJ-like_C11_C"/>
    <property type="match status" value="1"/>
</dbReference>
<dbReference type="SMART" id="SM00271">
    <property type="entry name" value="DnaJ"/>
    <property type="match status" value="1"/>
</dbReference>
<gene>
    <name evidence="6" type="ORF">CSSPTR1EN2_LOCUS23744</name>
</gene>
<evidence type="ECO:0000256" key="4">
    <source>
        <dbReference type="SAM" id="Phobius"/>
    </source>
</evidence>
<keyword evidence="7" id="KW-1185">Reference proteome</keyword>
<dbReference type="InterPro" id="IPR042162">
    <property type="entry name" value="AtJ13"/>
</dbReference>
<evidence type="ECO:0000256" key="3">
    <source>
        <dbReference type="ARBA" id="ARBA00023186"/>
    </source>
</evidence>
<feature type="transmembrane region" description="Helical" evidence="4">
    <location>
        <begin position="372"/>
        <end position="393"/>
    </location>
</feature>
<dbReference type="InterPro" id="IPR001623">
    <property type="entry name" value="DnaJ_domain"/>
</dbReference>
<dbReference type="Proteomes" id="UP001497512">
    <property type="component" value="Chromosome 9"/>
</dbReference>
<comment type="subcellular location">
    <subcellularLocation>
        <location evidence="1">Membrane</location>
    </subcellularLocation>
</comment>
<evidence type="ECO:0000259" key="5">
    <source>
        <dbReference type="PROSITE" id="PS50076"/>
    </source>
</evidence>
<dbReference type="PROSITE" id="PS50076">
    <property type="entry name" value="DNAJ_2"/>
    <property type="match status" value="1"/>
</dbReference>
<proteinExistence type="predicted"/>
<dbReference type="CDD" id="cd06257">
    <property type="entry name" value="DnaJ"/>
    <property type="match status" value="1"/>
</dbReference>
<dbReference type="SUPFAM" id="SSF46565">
    <property type="entry name" value="Chaperone J-domain"/>
    <property type="match status" value="1"/>
</dbReference>
<keyword evidence="2 4" id="KW-0472">Membrane</keyword>
<keyword evidence="3" id="KW-0143">Chaperone</keyword>